<evidence type="ECO:0000256" key="3">
    <source>
        <dbReference type="ARBA" id="ARBA00023002"/>
    </source>
</evidence>
<dbReference type="PANTHER" id="PTHR30600">
    <property type="entry name" value="CYTOCHROME C PEROXIDASE-RELATED"/>
    <property type="match status" value="1"/>
</dbReference>
<name>A0ABT1MYR2_9GAMM</name>
<dbReference type="EMBL" id="JANEYT010000009">
    <property type="protein sequence ID" value="MCQ1057625.1"/>
    <property type="molecule type" value="Genomic_DNA"/>
</dbReference>
<evidence type="ECO:0000256" key="1">
    <source>
        <dbReference type="ARBA" id="ARBA00004196"/>
    </source>
</evidence>
<proteinExistence type="predicted"/>
<evidence type="ECO:0000256" key="2">
    <source>
        <dbReference type="ARBA" id="ARBA00022729"/>
    </source>
</evidence>
<dbReference type="Gene3D" id="1.10.760.10">
    <property type="entry name" value="Cytochrome c-like domain"/>
    <property type="match status" value="2"/>
</dbReference>
<dbReference type="InterPro" id="IPR051395">
    <property type="entry name" value="Cytochrome_c_Peroxidase/MauG"/>
</dbReference>
<dbReference type="RefSeq" id="WP_255041237.1">
    <property type="nucleotide sequence ID" value="NZ_JANEYT010000009.1"/>
</dbReference>
<dbReference type="PANTHER" id="PTHR30600:SF10">
    <property type="entry name" value="BLL6722 PROTEIN"/>
    <property type="match status" value="1"/>
</dbReference>
<gene>
    <name evidence="6" type="ORF">NHN17_06070</name>
</gene>
<dbReference type="Proteomes" id="UP001524460">
    <property type="component" value="Unassembled WGS sequence"/>
</dbReference>
<keyword evidence="2" id="KW-0732">Signal</keyword>
<feature type="domain" description="Di-haem cytochrome c peroxidase" evidence="5">
    <location>
        <begin position="45"/>
        <end position="258"/>
    </location>
</feature>
<evidence type="ECO:0000256" key="4">
    <source>
        <dbReference type="SAM" id="MobiDB-lite"/>
    </source>
</evidence>
<dbReference type="InterPro" id="IPR004852">
    <property type="entry name" value="Di-haem_cyt_c_peroxidsae"/>
</dbReference>
<keyword evidence="7" id="KW-1185">Reference proteome</keyword>
<organism evidence="6 7">
    <name type="scientific">Photobacterium pectinilyticum</name>
    <dbReference type="NCBI Taxonomy" id="2906793"/>
    <lineage>
        <taxon>Bacteria</taxon>
        <taxon>Pseudomonadati</taxon>
        <taxon>Pseudomonadota</taxon>
        <taxon>Gammaproteobacteria</taxon>
        <taxon>Vibrionales</taxon>
        <taxon>Vibrionaceae</taxon>
        <taxon>Photobacterium</taxon>
    </lineage>
</organism>
<accession>A0ABT1MYR2</accession>
<protein>
    <submittedName>
        <fullName evidence="6">Methylamine utilization protein</fullName>
    </submittedName>
</protein>
<dbReference type="Pfam" id="PF03150">
    <property type="entry name" value="CCP_MauG"/>
    <property type="match status" value="1"/>
</dbReference>
<dbReference type="InterPro" id="IPR036909">
    <property type="entry name" value="Cyt_c-like_dom_sf"/>
</dbReference>
<evidence type="ECO:0000313" key="6">
    <source>
        <dbReference type="EMBL" id="MCQ1057625.1"/>
    </source>
</evidence>
<comment type="caution">
    <text evidence="6">The sequence shown here is derived from an EMBL/GenBank/DDBJ whole genome shotgun (WGS) entry which is preliminary data.</text>
</comment>
<evidence type="ECO:0000313" key="7">
    <source>
        <dbReference type="Proteomes" id="UP001524460"/>
    </source>
</evidence>
<evidence type="ECO:0000259" key="5">
    <source>
        <dbReference type="Pfam" id="PF03150"/>
    </source>
</evidence>
<sequence>MSINMARYIKNNKGVDKISIPFFLGIMSATVFSSNAAAEDMTYLEELGKRLYFENISLNNNMSCATCHEGSAGGTNGDSHINNTEVAVRASDGVSIGALKPPNNQYLQFLDYEQAWSKKGVNDFNDSCEPAAPGAPRAPCGGAFWNGRAKGGMIEDEGINVFAGLSSEYEDMYRKYIGPLADQAHASPFINPVEQQEPTKKSTCVQVRDDTEWGEQLYKFAWGKDLKCGKKNVDKVFAQFAVAIAAWQMSSDNNRFDSKRDIALKNDADGKFPLDGFTDQENLGHDLFYGIRGPGTPGDHRTPQQGFFGGARCAFCHQSGNDQGEGKLERYTNDRYFNIGVPRNHEIPGDPNPDDGLMFTTNNPFNKGQHKVPTLRNVDKRPHDGFVKAYTHNGWFKSLEQLVHFYNTANVDAVASKERCQMDKPTVEEAIDNDCWPEPEHMQTFIFAQFGVGNLGLTKDEEQAVVAYLKTLSDQSHPTKPSRYKLHIMDPKRMQHSTLGGGSHFPQEPEPKDPFADKFSFGRF</sequence>
<feature type="region of interest" description="Disordered" evidence="4">
    <location>
        <begin position="495"/>
        <end position="524"/>
    </location>
</feature>
<dbReference type="SUPFAM" id="SSF46626">
    <property type="entry name" value="Cytochrome c"/>
    <property type="match status" value="2"/>
</dbReference>
<feature type="compositionally biased region" description="Basic and acidic residues" evidence="4">
    <location>
        <begin position="507"/>
        <end position="516"/>
    </location>
</feature>
<comment type="subcellular location">
    <subcellularLocation>
        <location evidence="1">Cell envelope</location>
    </subcellularLocation>
</comment>
<reference evidence="6 7" key="1">
    <citation type="submission" date="2022-07" db="EMBL/GenBank/DDBJ databases">
        <title>Photobacterium pectinilyticum sp. nov., a marine bacterium isolated from surface seawater of Qingdao offshore.</title>
        <authorList>
            <person name="Wang X."/>
        </authorList>
    </citation>
    <scope>NUCLEOTIDE SEQUENCE [LARGE SCALE GENOMIC DNA]</scope>
    <source>
        <strain evidence="6 7">ZSDE20</strain>
    </source>
</reference>
<keyword evidence="3" id="KW-0560">Oxidoreductase</keyword>